<gene>
    <name evidence="5" type="primary">coaE</name>
    <name evidence="7" type="ORF">EDC64_10358</name>
</gene>
<evidence type="ECO:0000256" key="1">
    <source>
        <dbReference type="ARBA" id="ARBA00009018"/>
    </source>
</evidence>
<comment type="pathway">
    <text evidence="5">Cofactor biosynthesis; coenzyme A biosynthesis; CoA from (R)-pantothenate: step 5/5.</text>
</comment>
<dbReference type="Gene3D" id="3.40.50.300">
    <property type="entry name" value="P-loop containing nucleotide triphosphate hydrolases"/>
    <property type="match status" value="1"/>
</dbReference>
<evidence type="ECO:0000313" key="7">
    <source>
        <dbReference type="EMBL" id="TCT05957.1"/>
    </source>
</evidence>
<keyword evidence="5" id="KW-0808">Transferase</keyword>
<comment type="subcellular location">
    <subcellularLocation>
        <location evidence="5">Cytoplasm</location>
    </subcellularLocation>
</comment>
<dbReference type="OrthoDB" id="9812943at2"/>
<keyword evidence="4 5" id="KW-0173">Coenzyme A biosynthesis</keyword>
<evidence type="ECO:0000256" key="2">
    <source>
        <dbReference type="ARBA" id="ARBA00022741"/>
    </source>
</evidence>
<dbReference type="UniPathway" id="UPA00241">
    <property type="reaction ID" value="UER00356"/>
</dbReference>
<dbReference type="PANTHER" id="PTHR10695">
    <property type="entry name" value="DEPHOSPHO-COA KINASE-RELATED"/>
    <property type="match status" value="1"/>
</dbReference>
<name>A0A4R3M3R2_9HYPH</name>
<feature type="binding site" evidence="5">
    <location>
        <begin position="11"/>
        <end position="16"/>
    </location>
    <ligand>
        <name>ATP</name>
        <dbReference type="ChEBI" id="CHEBI:30616"/>
    </ligand>
</feature>
<dbReference type="GO" id="GO:0015937">
    <property type="term" value="P:coenzyme A biosynthetic process"/>
    <property type="evidence" value="ECO:0007669"/>
    <property type="project" value="UniProtKB-UniRule"/>
</dbReference>
<dbReference type="CDD" id="cd02022">
    <property type="entry name" value="DPCK"/>
    <property type="match status" value="1"/>
</dbReference>
<sequence length="207" mass="21806">MWVLGLTGSIGMGKSATAGLFAEAGIPVYDADARVHALYRGAAVAPVEAAFPGVARDGAIDRAALSRQVLGDPEAMKRLEAIVHPLVREEEAAFLAAARAAAARLVVLDIPLLFETGGAGRVDAVAVVSAAKSVQAARVLARPGMTPERFALILDKQMADSEKRRRAHFVIDTGRGFPAARHQVRGIVRALAGPGRRFGSDRRDSHA</sequence>
<dbReference type="PANTHER" id="PTHR10695:SF46">
    <property type="entry name" value="BIFUNCTIONAL COENZYME A SYNTHASE-RELATED"/>
    <property type="match status" value="1"/>
</dbReference>
<accession>A0A4R3M3R2</accession>
<dbReference type="EC" id="2.7.1.24" evidence="5 6"/>
<evidence type="ECO:0000256" key="4">
    <source>
        <dbReference type="ARBA" id="ARBA00022993"/>
    </source>
</evidence>
<keyword evidence="5" id="KW-0963">Cytoplasm</keyword>
<keyword evidence="2 5" id="KW-0547">Nucleotide-binding</keyword>
<dbReference type="GO" id="GO:0005737">
    <property type="term" value="C:cytoplasm"/>
    <property type="evidence" value="ECO:0007669"/>
    <property type="project" value="UniProtKB-SubCell"/>
</dbReference>
<comment type="catalytic activity">
    <reaction evidence="5">
        <text>3'-dephospho-CoA + ATP = ADP + CoA + H(+)</text>
        <dbReference type="Rhea" id="RHEA:18245"/>
        <dbReference type="ChEBI" id="CHEBI:15378"/>
        <dbReference type="ChEBI" id="CHEBI:30616"/>
        <dbReference type="ChEBI" id="CHEBI:57287"/>
        <dbReference type="ChEBI" id="CHEBI:57328"/>
        <dbReference type="ChEBI" id="CHEBI:456216"/>
        <dbReference type="EC" id="2.7.1.24"/>
    </reaction>
</comment>
<keyword evidence="5 7" id="KW-0418">Kinase</keyword>
<evidence type="ECO:0000256" key="6">
    <source>
        <dbReference type="NCBIfam" id="TIGR00152"/>
    </source>
</evidence>
<dbReference type="NCBIfam" id="TIGR00152">
    <property type="entry name" value="dephospho-CoA kinase"/>
    <property type="match status" value="1"/>
</dbReference>
<dbReference type="AlphaFoldDB" id="A0A4R3M3R2"/>
<dbReference type="InterPro" id="IPR027417">
    <property type="entry name" value="P-loop_NTPase"/>
</dbReference>
<keyword evidence="8" id="KW-1185">Reference proteome</keyword>
<evidence type="ECO:0000256" key="5">
    <source>
        <dbReference type="HAMAP-Rule" id="MF_00376"/>
    </source>
</evidence>
<reference evidence="7 8" key="1">
    <citation type="submission" date="2019-03" db="EMBL/GenBank/DDBJ databases">
        <title>Genomic Encyclopedia of Type Strains, Phase IV (KMG-IV): sequencing the most valuable type-strain genomes for metagenomic binning, comparative biology and taxonomic classification.</title>
        <authorList>
            <person name="Goeker M."/>
        </authorList>
    </citation>
    <scope>NUCLEOTIDE SEQUENCE [LARGE SCALE GENOMIC DNA]</scope>
    <source>
        <strain evidence="7 8">DSM 9035</strain>
    </source>
</reference>
<dbReference type="EMBL" id="SMAI01000003">
    <property type="protein sequence ID" value="TCT05957.1"/>
    <property type="molecule type" value="Genomic_DNA"/>
</dbReference>
<dbReference type="SUPFAM" id="SSF52540">
    <property type="entry name" value="P-loop containing nucleoside triphosphate hydrolases"/>
    <property type="match status" value="1"/>
</dbReference>
<dbReference type="GO" id="GO:0005524">
    <property type="term" value="F:ATP binding"/>
    <property type="evidence" value="ECO:0007669"/>
    <property type="project" value="UniProtKB-UniRule"/>
</dbReference>
<dbReference type="Proteomes" id="UP000294664">
    <property type="component" value="Unassembled WGS sequence"/>
</dbReference>
<dbReference type="RefSeq" id="WP_132030773.1">
    <property type="nucleotide sequence ID" value="NZ_SMAI01000003.1"/>
</dbReference>
<dbReference type="GO" id="GO:0004140">
    <property type="term" value="F:dephospho-CoA kinase activity"/>
    <property type="evidence" value="ECO:0007669"/>
    <property type="project" value="UniProtKB-UniRule"/>
</dbReference>
<evidence type="ECO:0000313" key="8">
    <source>
        <dbReference type="Proteomes" id="UP000294664"/>
    </source>
</evidence>
<organism evidence="7 8">
    <name type="scientific">Aquabacter spiritensis</name>
    <dbReference type="NCBI Taxonomy" id="933073"/>
    <lineage>
        <taxon>Bacteria</taxon>
        <taxon>Pseudomonadati</taxon>
        <taxon>Pseudomonadota</taxon>
        <taxon>Alphaproteobacteria</taxon>
        <taxon>Hyphomicrobiales</taxon>
        <taxon>Xanthobacteraceae</taxon>
        <taxon>Aquabacter</taxon>
    </lineage>
</organism>
<dbReference type="HAMAP" id="MF_00376">
    <property type="entry name" value="Dephospho_CoA_kinase"/>
    <property type="match status" value="1"/>
</dbReference>
<comment type="similarity">
    <text evidence="1 5">Belongs to the CoaE family.</text>
</comment>
<keyword evidence="3 5" id="KW-0067">ATP-binding</keyword>
<dbReference type="Pfam" id="PF01121">
    <property type="entry name" value="CoaE"/>
    <property type="match status" value="1"/>
</dbReference>
<dbReference type="PROSITE" id="PS51219">
    <property type="entry name" value="DPCK"/>
    <property type="match status" value="1"/>
</dbReference>
<evidence type="ECO:0000256" key="3">
    <source>
        <dbReference type="ARBA" id="ARBA00022840"/>
    </source>
</evidence>
<dbReference type="InterPro" id="IPR001977">
    <property type="entry name" value="Depp_CoAkinase"/>
</dbReference>
<proteinExistence type="inferred from homology"/>
<comment type="caution">
    <text evidence="7">The sequence shown here is derived from an EMBL/GenBank/DDBJ whole genome shotgun (WGS) entry which is preliminary data.</text>
</comment>
<comment type="function">
    <text evidence="5">Catalyzes the phosphorylation of the 3'-hydroxyl group of dephosphocoenzyme A to form coenzyme A.</text>
</comment>
<protein>
    <recommendedName>
        <fullName evidence="5 6">Dephospho-CoA kinase</fullName>
        <ecNumber evidence="5 6">2.7.1.24</ecNumber>
    </recommendedName>
    <alternativeName>
        <fullName evidence="5">Dephosphocoenzyme A kinase</fullName>
    </alternativeName>
</protein>